<comment type="caution">
    <text evidence="2">The sequence shown here is derived from an EMBL/GenBank/DDBJ whole genome shotgun (WGS) entry which is preliminary data.</text>
</comment>
<proteinExistence type="predicted"/>
<evidence type="ECO:0000313" key="3">
    <source>
        <dbReference type="Proteomes" id="UP000188268"/>
    </source>
</evidence>
<keyword evidence="1" id="KW-0812">Transmembrane</keyword>
<dbReference type="Gramene" id="OMO60640">
    <property type="protein sequence ID" value="OMO60640"/>
    <property type="gene ID" value="CCACVL1_23992"/>
</dbReference>
<evidence type="ECO:0000313" key="2">
    <source>
        <dbReference type="EMBL" id="OMO60640.1"/>
    </source>
</evidence>
<sequence length="60" mass="6831">MKLQWMLEAAEILDLFLVKLSLLARSFWNSAASALAFATLFFFYAILACFFYKVKGVTSL</sequence>
<dbReference type="AlphaFoldDB" id="A0A1R3GRM1"/>
<protein>
    <submittedName>
        <fullName evidence="2">Uncharacterized protein</fullName>
    </submittedName>
</protein>
<accession>A0A1R3GRM1</accession>
<organism evidence="2 3">
    <name type="scientific">Corchorus capsularis</name>
    <name type="common">Jute</name>
    <dbReference type="NCBI Taxonomy" id="210143"/>
    <lineage>
        <taxon>Eukaryota</taxon>
        <taxon>Viridiplantae</taxon>
        <taxon>Streptophyta</taxon>
        <taxon>Embryophyta</taxon>
        <taxon>Tracheophyta</taxon>
        <taxon>Spermatophyta</taxon>
        <taxon>Magnoliopsida</taxon>
        <taxon>eudicotyledons</taxon>
        <taxon>Gunneridae</taxon>
        <taxon>Pentapetalae</taxon>
        <taxon>rosids</taxon>
        <taxon>malvids</taxon>
        <taxon>Malvales</taxon>
        <taxon>Malvaceae</taxon>
        <taxon>Grewioideae</taxon>
        <taxon>Apeibeae</taxon>
        <taxon>Corchorus</taxon>
    </lineage>
</organism>
<gene>
    <name evidence="2" type="ORF">CCACVL1_23992</name>
</gene>
<dbReference type="EMBL" id="AWWV01013673">
    <property type="protein sequence ID" value="OMO60640.1"/>
    <property type="molecule type" value="Genomic_DNA"/>
</dbReference>
<keyword evidence="1" id="KW-0472">Membrane</keyword>
<keyword evidence="1" id="KW-1133">Transmembrane helix</keyword>
<reference evidence="2 3" key="1">
    <citation type="submission" date="2013-09" db="EMBL/GenBank/DDBJ databases">
        <title>Corchorus capsularis genome sequencing.</title>
        <authorList>
            <person name="Alam M."/>
            <person name="Haque M.S."/>
            <person name="Islam M.S."/>
            <person name="Emdad E.M."/>
            <person name="Islam M.M."/>
            <person name="Ahmed B."/>
            <person name="Halim A."/>
            <person name="Hossen Q.M.M."/>
            <person name="Hossain M.Z."/>
            <person name="Ahmed R."/>
            <person name="Khan M.M."/>
            <person name="Islam R."/>
            <person name="Rashid M.M."/>
            <person name="Khan S.A."/>
            <person name="Rahman M.S."/>
            <person name="Alam M."/>
        </authorList>
    </citation>
    <scope>NUCLEOTIDE SEQUENCE [LARGE SCALE GENOMIC DNA]</scope>
    <source>
        <strain evidence="3">cv. CVL-1</strain>
        <tissue evidence="2">Whole seedling</tissue>
    </source>
</reference>
<feature type="transmembrane region" description="Helical" evidence="1">
    <location>
        <begin position="34"/>
        <end position="54"/>
    </location>
</feature>
<keyword evidence="3" id="KW-1185">Reference proteome</keyword>
<evidence type="ECO:0000256" key="1">
    <source>
        <dbReference type="SAM" id="Phobius"/>
    </source>
</evidence>
<name>A0A1R3GRM1_COCAP</name>
<dbReference type="Proteomes" id="UP000188268">
    <property type="component" value="Unassembled WGS sequence"/>
</dbReference>